<evidence type="ECO:0000313" key="1">
    <source>
        <dbReference type="EMBL" id="EPJ29553.1"/>
    </source>
</evidence>
<keyword evidence="2" id="KW-1185">Reference proteome</keyword>
<evidence type="ECO:0000313" key="2">
    <source>
        <dbReference type="Proteomes" id="UP000014627"/>
    </source>
</evidence>
<accession>A0ABN0MR62</accession>
<dbReference type="EMBL" id="ATLC01000032">
    <property type="protein sequence ID" value="EPJ29553.1"/>
    <property type="molecule type" value="Genomic_DNA"/>
</dbReference>
<organism evidence="1 2">
    <name type="scientific">Chlamydia psittaci 99DC5</name>
    <dbReference type="NCBI Taxonomy" id="1112251"/>
    <lineage>
        <taxon>Bacteria</taxon>
        <taxon>Pseudomonadati</taxon>
        <taxon>Chlamydiota</taxon>
        <taxon>Chlamydiia</taxon>
        <taxon>Chlamydiales</taxon>
        <taxon>Chlamydiaceae</taxon>
        <taxon>Chlamydia/Chlamydophila group</taxon>
        <taxon>Chlamydia</taxon>
    </lineage>
</organism>
<name>A0ABN0MR62_CHLPS</name>
<reference evidence="1 2" key="1">
    <citation type="submission" date="2013-04" db="EMBL/GenBank/DDBJ databases">
        <title>Genome sequence of Chlamydia psittaci 99DC5.</title>
        <authorList>
            <person name="Huot-Creasy H."/>
            <person name="McCracken C.L."/>
            <person name="Humphries M."/>
            <person name="Sachse K."/>
            <person name="Laroucau K."/>
            <person name="Bavoil P."/>
            <person name="Myers G.S."/>
        </authorList>
    </citation>
    <scope>NUCLEOTIDE SEQUENCE [LARGE SCALE GENOMIC DNA]</scope>
    <source>
        <strain evidence="1 2">99DC5</strain>
    </source>
</reference>
<comment type="caution">
    <text evidence="1">The sequence shown here is derived from an EMBL/GenBank/DDBJ whole genome shotgun (WGS) entry which is preliminary data.</text>
</comment>
<feature type="non-terminal residue" evidence="1">
    <location>
        <position position="15"/>
    </location>
</feature>
<dbReference type="Proteomes" id="UP000014627">
    <property type="component" value="Unassembled WGS sequence"/>
</dbReference>
<gene>
    <name evidence="1" type="ORF">CP99DC5_1157A</name>
</gene>
<proteinExistence type="predicted"/>
<protein>
    <submittedName>
        <fullName evidence="1">Uncharacterized protein</fullName>
    </submittedName>
</protein>
<sequence length="15" mass="1654">MSQGAFGFKTKACDY</sequence>